<dbReference type="EMBL" id="CP136958">
    <property type="protein sequence ID" value="WOT01922.1"/>
    <property type="molecule type" value="Genomic_DNA"/>
</dbReference>
<dbReference type="KEGG" id="cpyr:CYJ47_11825"/>
<protein>
    <submittedName>
        <fullName evidence="1">Type I-E CRISPR-associated protein Cas7/Cse4/CasC</fullName>
    </submittedName>
</protein>
<accession>A0AAF0YR67</accession>
<evidence type="ECO:0000313" key="1">
    <source>
        <dbReference type="EMBL" id="WOT01922.1"/>
    </source>
</evidence>
<sequence length="378" mass="41111">MSLTIDISALQTLPPSLINRDDTGAPKSAIFGGVPRQQVSSQAWKRAIRKYVAENLDPESIGVRTRLVVDVILKEIANIKGEETDTDDVKAVEALFKSAKIVLKDAPAKKDDEASEEAPTKNKTSTYLLFLSPRQIHNAAQAIVDSRESGEKIPAKKAKELLNQEHSADIAMFGRMVADDSTYNVDASVQVAHAIGVHESSPEFDYFTAVDDYVESSDETGAGMIGTVQMMSSTLYRYATIDMDSLAENLGSKDVAKTCALHFIDAFIKSMPTGKINTFANQTLPELVYIALRDTRPVSLVNAFEEPVATTATTGRREAAAEAMAKEEKELEEQYGFTPRAAFVLGLGELRDAFADIAKETTLPELDAVLEAALNEAN</sequence>
<dbReference type="Proteomes" id="UP000234560">
    <property type="component" value="Chromosome"/>
</dbReference>
<evidence type="ECO:0000313" key="2">
    <source>
        <dbReference type="Proteomes" id="UP000234560"/>
    </source>
</evidence>
<dbReference type="RefSeq" id="WP_101678533.1">
    <property type="nucleotide sequence ID" value="NZ_CP136958.1"/>
</dbReference>
<name>A0AAF0YR67_9CORY</name>
<reference evidence="1" key="1">
    <citation type="submission" date="2017-12" db="EMBL/GenBank/DDBJ databases">
        <authorList>
            <person name="Thomas-White K."/>
            <person name="Wolfe A.J."/>
        </authorList>
    </citation>
    <scope>NUCLEOTIDE SEQUENCE</scope>
    <source>
        <strain evidence="1">UMB0763</strain>
    </source>
</reference>
<dbReference type="AlphaFoldDB" id="A0AAF0YR67"/>
<organism evidence="1 2">
    <name type="scientific">Corynebacterium pyruviciproducens</name>
    <dbReference type="NCBI Taxonomy" id="598660"/>
    <lineage>
        <taxon>Bacteria</taxon>
        <taxon>Bacillati</taxon>
        <taxon>Actinomycetota</taxon>
        <taxon>Actinomycetes</taxon>
        <taxon>Mycobacteriales</taxon>
        <taxon>Corynebacteriaceae</taxon>
        <taxon>Corynebacterium</taxon>
    </lineage>
</organism>
<gene>
    <name evidence="1" type="primary">cas7e</name>
    <name evidence="1" type="ORF">CYJ47_11825</name>
</gene>
<reference evidence="1" key="2">
    <citation type="submission" date="2023-10" db="EMBL/GenBank/DDBJ databases">
        <authorList>
            <person name="Choi B."/>
        </authorList>
    </citation>
    <scope>NUCLEOTIDE SEQUENCE</scope>
    <source>
        <strain evidence="1">UMB0763</strain>
    </source>
</reference>
<dbReference type="NCBIfam" id="TIGR01869">
    <property type="entry name" value="casC_Cse4"/>
    <property type="match status" value="1"/>
</dbReference>
<dbReference type="Pfam" id="PF09344">
    <property type="entry name" value="Cas_CT1975"/>
    <property type="match status" value="1"/>
</dbReference>
<dbReference type="InterPro" id="IPR010148">
    <property type="entry name" value="CRISPR-assoc_prot_CT1975"/>
</dbReference>
<proteinExistence type="predicted"/>